<feature type="domain" description="SAP" evidence="1">
    <location>
        <begin position="8"/>
        <end position="42"/>
    </location>
</feature>
<dbReference type="GO" id="GO:0004520">
    <property type="term" value="F:DNA endonuclease activity"/>
    <property type="evidence" value="ECO:0007669"/>
    <property type="project" value="TreeGrafter"/>
</dbReference>
<dbReference type="GO" id="GO:0000403">
    <property type="term" value="F:Y-form DNA binding"/>
    <property type="evidence" value="ECO:0007669"/>
    <property type="project" value="TreeGrafter"/>
</dbReference>
<gene>
    <name evidence="2" type="ORF">BKA67DRAFT_580409</name>
</gene>
<dbReference type="OrthoDB" id="5552842at2759"/>
<dbReference type="Gene3D" id="3.30.420.10">
    <property type="entry name" value="Ribonuclease H-like superfamily/Ribonuclease H"/>
    <property type="match status" value="1"/>
</dbReference>
<dbReference type="GeneID" id="70132744"/>
<dbReference type="InterPro" id="IPR036397">
    <property type="entry name" value="RNaseH_sf"/>
</dbReference>
<dbReference type="GO" id="GO:0005739">
    <property type="term" value="C:mitochondrion"/>
    <property type="evidence" value="ECO:0007669"/>
    <property type="project" value="TreeGrafter"/>
</dbReference>
<sequence length="322" mass="35439">MLSAAKLAQTLKLAELKTLATLCGVSSSGTKASLAQRLQSSVSGVTVESGMPASEQRILSVDMGIRNLAVSFLTTSSKFKSDGLGPRTPPLGVTVNSWSRVDLTRLMGDVQTDEDAWSPDVMSDMTLDLVQNLFLSTEKSPTHILIERQRFRSGGGSAVQEWTLRVNTLEAMIYSTLKTMKSCGHWKGKIIPIVPKRVGPFWVESTTESEGILDHDKKASKSKNSKARHKKEKIDLIGKWLIQGEIKPVGQADIMAKSYLQRWQGKRTKKSTKDENSDGDRLQKLDDLADCLLQGLAWIKWQDNQRILISGGPAALLENLSS</sequence>
<reference evidence="2" key="1">
    <citation type="journal article" date="2021" name="Nat. Commun.">
        <title>Genetic determinants of endophytism in the Arabidopsis root mycobiome.</title>
        <authorList>
            <person name="Mesny F."/>
            <person name="Miyauchi S."/>
            <person name="Thiergart T."/>
            <person name="Pickel B."/>
            <person name="Atanasova L."/>
            <person name="Karlsson M."/>
            <person name="Huettel B."/>
            <person name="Barry K.W."/>
            <person name="Haridas S."/>
            <person name="Chen C."/>
            <person name="Bauer D."/>
            <person name="Andreopoulos W."/>
            <person name="Pangilinan J."/>
            <person name="LaButti K."/>
            <person name="Riley R."/>
            <person name="Lipzen A."/>
            <person name="Clum A."/>
            <person name="Drula E."/>
            <person name="Henrissat B."/>
            <person name="Kohler A."/>
            <person name="Grigoriev I.V."/>
            <person name="Martin F.M."/>
            <person name="Hacquard S."/>
        </authorList>
    </citation>
    <scope>NUCLEOTIDE SEQUENCE</scope>
    <source>
        <strain evidence="2">MPI-SDFR-AT-0073</strain>
    </source>
</reference>
<proteinExistence type="predicted"/>
<dbReference type="PROSITE" id="PS50800">
    <property type="entry name" value="SAP"/>
    <property type="match status" value="1"/>
</dbReference>
<dbReference type="InterPro" id="IPR003034">
    <property type="entry name" value="SAP_dom"/>
</dbReference>
<dbReference type="RefSeq" id="XP_045953241.1">
    <property type="nucleotide sequence ID" value="XM_046103853.1"/>
</dbReference>
<dbReference type="InterPro" id="IPR015242">
    <property type="entry name" value="Ydc2_cat"/>
</dbReference>
<dbReference type="InterPro" id="IPR012337">
    <property type="entry name" value="RNaseH-like_sf"/>
</dbReference>
<dbReference type="InterPro" id="IPR039197">
    <property type="entry name" value="Mrs1/Cce1"/>
</dbReference>
<evidence type="ECO:0000313" key="2">
    <source>
        <dbReference type="EMBL" id="KAH6646727.1"/>
    </source>
</evidence>
<comment type="caution">
    <text evidence="2">The sequence shown here is derived from an EMBL/GenBank/DDBJ whole genome shotgun (WGS) entry which is preliminary data.</text>
</comment>
<evidence type="ECO:0000259" key="1">
    <source>
        <dbReference type="PROSITE" id="PS50800"/>
    </source>
</evidence>
<name>A0A9P8UBZ0_9PEZI</name>
<dbReference type="PANTHER" id="PTHR28072:SF1">
    <property type="entry name" value="CRUCIFORM CUTTING ENDONUCLEASE 1, MITOCHONDRIAL-RELATED"/>
    <property type="match status" value="1"/>
</dbReference>
<dbReference type="Proteomes" id="UP000758603">
    <property type="component" value="Unassembled WGS sequence"/>
</dbReference>
<dbReference type="EMBL" id="JAGPXC010000009">
    <property type="protein sequence ID" value="KAH6646727.1"/>
    <property type="molecule type" value="Genomic_DNA"/>
</dbReference>
<dbReference type="CDD" id="cd16963">
    <property type="entry name" value="CCE1"/>
    <property type="match status" value="1"/>
</dbReference>
<keyword evidence="3" id="KW-1185">Reference proteome</keyword>
<organism evidence="2 3">
    <name type="scientific">Truncatella angustata</name>
    <dbReference type="NCBI Taxonomy" id="152316"/>
    <lineage>
        <taxon>Eukaryota</taxon>
        <taxon>Fungi</taxon>
        <taxon>Dikarya</taxon>
        <taxon>Ascomycota</taxon>
        <taxon>Pezizomycotina</taxon>
        <taxon>Sordariomycetes</taxon>
        <taxon>Xylariomycetidae</taxon>
        <taxon>Amphisphaeriales</taxon>
        <taxon>Sporocadaceae</taxon>
        <taxon>Truncatella</taxon>
    </lineage>
</organism>
<dbReference type="Pfam" id="PF09159">
    <property type="entry name" value="Ydc2-catalyt"/>
    <property type="match status" value="1"/>
</dbReference>
<dbReference type="PANTHER" id="PTHR28072">
    <property type="entry name" value="CRUCIFORM CUTTING ENDONUCLEASE 1, MITOCHONDRIAL-RELATED"/>
    <property type="match status" value="1"/>
</dbReference>
<dbReference type="SUPFAM" id="SSF53098">
    <property type="entry name" value="Ribonuclease H-like"/>
    <property type="match status" value="1"/>
</dbReference>
<dbReference type="GO" id="GO:0000402">
    <property type="term" value="F:crossed form four-way junction DNA binding"/>
    <property type="evidence" value="ECO:0007669"/>
    <property type="project" value="TreeGrafter"/>
</dbReference>
<dbReference type="GO" id="GO:0070336">
    <property type="term" value="F:flap-structured DNA binding"/>
    <property type="evidence" value="ECO:0007669"/>
    <property type="project" value="TreeGrafter"/>
</dbReference>
<dbReference type="AlphaFoldDB" id="A0A9P8UBZ0"/>
<accession>A0A9P8UBZ0</accession>
<evidence type="ECO:0000313" key="3">
    <source>
        <dbReference type="Proteomes" id="UP000758603"/>
    </source>
</evidence>
<protein>
    <submittedName>
        <fullName evidence="2">Mitochondrial resolvase Ydc2</fullName>
    </submittedName>
</protein>